<accession>A0ABW8TMQ1</accession>
<evidence type="ECO:0000313" key="1">
    <source>
        <dbReference type="EMBL" id="MFL0266833.1"/>
    </source>
</evidence>
<dbReference type="Proteomes" id="UP001623661">
    <property type="component" value="Unassembled WGS sequence"/>
</dbReference>
<name>A0ABW8TMQ1_9CLOT</name>
<evidence type="ECO:0008006" key="3">
    <source>
        <dbReference type="Google" id="ProtNLM"/>
    </source>
</evidence>
<protein>
    <recommendedName>
        <fullName evidence="3">Integrase SAM-like N-terminal domain-containing protein</fullName>
    </recommendedName>
</protein>
<gene>
    <name evidence="1" type="ORF">ACJDUH_01870</name>
</gene>
<organism evidence="1 2">
    <name type="scientific">Candidatus Clostridium radicumherbarum</name>
    <dbReference type="NCBI Taxonomy" id="3381662"/>
    <lineage>
        <taxon>Bacteria</taxon>
        <taxon>Bacillati</taxon>
        <taxon>Bacillota</taxon>
        <taxon>Clostridia</taxon>
        <taxon>Eubacteriales</taxon>
        <taxon>Clostridiaceae</taxon>
        <taxon>Clostridium</taxon>
    </lineage>
</organism>
<proteinExistence type="predicted"/>
<sequence>MLYTFNLYRLQNEFKTIDVGEEKSDGSLTNGLEEYLPVLQHRSTSDVILRNYITGLKLFNNYFDFMENCVIICIVLKK</sequence>
<comment type="caution">
    <text evidence="1">The sequence shown here is derived from an EMBL/GenBank/DDBJ whole genome shotgun (WGS) entry which is preliminary data.</text>
</comment>
<evidence type="ECO:0000313" key="2">
    <source>
        <dbReference type="Proteomes" id="UP001623661"/>
    </source>
</evidence>
<dbReference type="RefSeq" id="WP_406763454.1">
    <property type="nucleotide sequence ID" value="NZ_JBJHZY010000001.1"/>
</dbReference>
<dbReference type="EMBL" id="JBJHZY010000001">
    <property type="protein sequence ID" value="MFL0266833.1"/>
    <property type="molecule type" value="Genomic_DNA"/>
</dbReference>
<keyword evidence="2" id="KW-1185">Reference proteome</keyword>
<reference evidence="1 2" key="1">
    <citation type="submission" date="2024-11" db="EMBL/GenBank/DDBJ databases">
        <authorList>
            <person name="Heng Y.C."/>
            <person name="Lim A.C.H."/>
            <person name="Lee J.K.Y."/>
            <person name="Kittelmann S."/>
        </authorList>
    </citation>
    <scope>NUCLEOTIDE SEQUENCE [LARGE SCALE GENOMIC DNA]</scope>
    <source>
        <strain evidence="1 2">WILCCON 0202</strain>
    </source>
</reference>